<dbReference type="GO" id="GO:0004672">
    <property type="term" value="F:protein kinase activity"/>
    <property type="evidence" value="ECO:0007669"/>
    <property type="project" value="UniProtKB-ARBA"/>
</dbReference>
<dbReference type="Gene3D" id="1.20.120.160">
    <property type="entry name" value="HPT domain"/>
    <property type="match status" value="1"/>
</dbReference>
<reference evidence="3 4" key="1">
    <citation type="submission" date="2019-09" db="EMBL/GenBank/DDBJ databases">
        <title>Flavobacterium sp. nov., isolated from glacier ice.</title>
        <authorList>
            <person name="Liu Q."/>
        </authorList>
    </citation>
    <scope>NUCLEOTIDE SEQUENCE [LARGE SCALE GENOMIC DNA]</scope>
    <source>
        <strain evidence="3 4">NBRC 112527</strain>
    </source>
</reference>
<evidence type="ECO:0000313" key="3">
    <source>
        <dbReference type="EMBL" id="KAB1156812.1"/>
    </source>
</evidence>
<name>A0A7J5AGS0_9FLAO</name>
<evidence type="ECO:0000256" key="1">
    <source>
        <dbReference type="PROSITE-ProRule" id="PRU00110"/>
    </source>
</evidence>
<dbReference type="PROSITE" id="PS50894">
    <property type="entry name" value="HPT"/>
    <property type="match status" value="1"/>
</dbReference>
<keyword evidence="4" id="KW-1185">Reference proteome</keyword>
<dbReference type="InterPro" id="IPR008207">
    <property type="entry name" value="Sig_transdc_His_kin_Hpt_dom"/>
</dbReference>
<dbReference type="Proteomes" id="UP000490922">
    <property type="component" value="Unassembled WGS sequence"/>
</dbReference>
<dbReference type="SUPFAM" id="SSF47226">
    <property type="entry name" value="Histidine-containing phosphotransfer domain, HPT domain"/>
    <property type="match status" value="1"/>
</dbReference>
<feature type="domain" description="HPt" evidence="2">
    <location>
        <begin position="17"/>
        <end position="106"/>
    </location>
</feature>
<dbReference type="OrthoDB" id="1441381at2"/>
<gene>
    <name evidence="3" type="ORF">F6464_05525</name>
</gene>
<accession>A0A7J5AGS0</accession>
<keyword evidence="1" id="KW-0597">Phosphoprotein</keyword>
<evidence type="ECO:0000259" key="2">
    <source>
        <dbReference type="PROSITE" id="PS50894"/>
    </source>
</evidence>
<dbReference type="EMBL" id="WAEM01000002">
    <property type="protein sequence ID" value="KAB1156812.1"/>
    <property type="molecule type" value="Genomic_DNA"/>
</dbReference>
<sequence>MKEIPNLEYINQLSKANLELKKRLITVLKTEFPNEVKIYETNMASYHYKEAAENVHKLKHKIALLGLEKGYDITRNFEEQLKKDRNESQGEFEKILINIKIFLDKL</sequence>
<dbReference type="InterPro" id="IPR036641">
    <property type="entry name" value="HPT_dom_sf"/>
</dbReference>
<proteinExistence type="predicted"/>
<dbReference type="AlphaFoldDB" id="A0A7J5AGS0"/>
<protein>
    <submittedName>
        <fullName evidence="3">Hpt domain-containing protein</fullName>
    </submittedName>
</protein>
<organism evidence="3 4">
    <name type="scientific">Flavobacterium luteum</name>
    <dbReference type="NCBI Taxonomy" id="2026654"/>
    <lineage>
        <taxon>Bacteria</taxon>
        <taxon>Pseudomonadati</taxon>
        <taxon>Bacteroidota</taxon>
        <taxon>Flavobacteriia</taxon>
        <taxon>Flavobacteriales</taxon>
        <taxon>Flavobacteriaceae</taxon>
        <taxon>Flavobacterium</taxon>
    </lineage>
</organism>
<dbReference type="GO" id="GO:0000160">
    <property type="term" value="P:phosphorelay signal transduction system"/>
    <property type="evidence" value="ECO:0007669"/>
    <property type="project" value="InterPro"/>
</dbReference>
<feature type="modified residue" description="Phosphohistidine" evidence="1">
    <location>
        <position position="56"/>
    </location>
</feature>
<dbReference type="RefSeq" id="WP_151106806.1">
    <property type="nucleotide sequence ID" value="NZ_WAEM01000002.1"/>
</dbReference>
<evidence type="ECO:0000313" key="4">
    <source>
        <dbReference type="Proteomes" id="UP000490922"/>
    </source>
</evidence>
<comment type="caution">
    <text evidence="3">The sequence shown here is derived from an EMBL/GenBank/DDBJ whole genome shotgun (WGS) entry which is preliminary data.</text>
</comment>